<keyword evidence="7 9" id="KW-0456">Lyase</keyword>
<dbReference type="Proteomes" id="UP001065373">
    <property type="component" value="Chromosome"/>
</dbReference>
<comment type="catalytic activity">
    <reaction evidence="8 9">
        <text>N(1)-methylguanosine(37) in tRNA(Phe) + pyruvate + S-adenosyl-L-methionine = 4-demethylwyosine(37) in tRNA(Phe) + 5'-deoxyadenosine + L-methionine + CO2 + H2O</text>
        <dbReference type="Rhea" id="RHEA:36347"/>
        <dbReference type="Rhea" id="RHEA-COMP:10164"/>
        <dbReference type="Rhea" id="RHEA-COMP:10165"/>
        <dbReference type="ChEBI" id="CHEBI:15361"/>
        <dbReference type="ChEBI" id="CHEBI:15377"/>
        <dbReference type="ChEBI" id="CHEBI:16526"/>
        <dbReference type="ChEBI" id="CHEBI:17319"/>
        <dbReference type="ChEBI" id="CHEBI:57844"/>
        <dbReference type="ChEBI" id="CHEBI:59789"/>
        <dbReference type="ChEBI" id="CHEBI:64315"/>
        <dbReference type="ChEBI" id="CHEBI:73542"/>
        <dbReference type="EC" id="4.1.3.44"/>
    </reaction>
</comment>
<name>A0A9E7RTQ9_METWO</name>
<dbReference type="InterPro" id="IPR013917">
    <property type="entry name" value="tRNA_wybutosine-synth"/>
</dbReference>
<reference evidence="11" key="1">
    <citation type="submission" date="2022-09" db="EMBL/GenBank/DDBJ databases">
        <title>Characterization of three MwoI isoschizomers from sequenced genome and metagenomes.</title>
        <authorList>
            <person name="Fomenkov A."/>
            <person name="Xu S.Y."/>
            <person name="Roberts R.J."/>
        </authorList>
    </citation>
    <scope>NUCLEOTIDE SEQUENCE</scope>
    <source>
        <strain evidence="11">DSM 2970</strain>
    </source>
</reference>
<comment type="function">
    <text evidence="9">Component of the wyosine derivatives biosynthesis pathway that catalyzes the condensation of N-methylguanine with 2 carbon atoms from pyruvate to form the tricyclic 4-demethylwyosine (imG-14) on guanosine-37 of tRNA(Phe).</text>
</comment>
<dbReference type="Gene3D" id="3.20.20.70">
    <property type="entry name" value="Aldolase class I"/>
    <property type="match status" value="1"/>
</dbReference>
<feature type="binding site" evidence="9">
    <location>
        <position position="42"/>
    </location>
    <ligand>
        <name>[4Fe-4S] cluster</name>
        <dbReference type="ChEBI" id="CHEBI:49883"/>
        <label>1</label>
    </ligand>
</feature>
<dbReference type="Pfam" id="PF04055">
    <property type="entry name" value="Radical_SAM"/>
    <property type="match status" value="1"/>
</dbReference>
<dbReference type="GO" id="GO:0005737">
    <property type="term" value="C:cytoplasm"/>
    <property type="evidence" value="ECO:0007669"/>
    <property type="project" value="UniProtKB-SubCell"/>
</dbReference>
<feature type="binding site" evidence="9">
    <location>
        <position position="65"/>
    </location>
    <ligand>
        <name>[4Fe-4S] cluster</name>
        <dbReference type="ChEBI" id="CHEBI:49883"/>
        <label>2</label>
        <note>4Fe-4S-S-AdoMet</note>
    </ligand>
</feature>
<feature type="binding site" evidence="9">
    <location>
        <position position="55"/>
    </location>
    <ligand>
        <name>[4Fe-4S] cluster</name>
        <dbReference type="ChEBI" id="CHEBI:49883"/>
        <label>1</label>
    </ligand>
</feature>
<keyword evidence="3 9" id="KW-0819">tRNA processing</keyword>
<comment type="subcellular location">
    <subcellularLocation>
        <location evidence="9">Cytoplasm</location>
    </subcellularLocation>
</comment>
<organism evidence="11">
    <name type="scientific">Methanothermobacter wolfeii</name>
    <name type="common">Methanobacterium wolfei</name>
    <dbReference type="NCBI Taxonomy" id="145261"/>
    <lineage>
        <taxon>Archaea</taxon>
        <taxon>Methanobacteriati</taxon>
        <taxon>Methanobacteriota</taxon>
        <taxon>Methanomada group</taxon>
        <taxon>Methanobacteria</taxon>
        <taxon>Methanobacteriales</taxon>
        <taxon>Methanobacteriaceae</taxon>
        <taxon>Methanothermobacter</taxon>
    </lineage>
</organism>
<comment type="cofactor">
    <cofactor evidence="9">
        <name>[4Fe-4S] cluster</name>
        <dbReference type="ChEBI" id="CHEBI:49883"/>
    </cofactor>
    <text evidence="9">Binds 2 [4Fe-4S] clusters. Binds 1 [4Fe-4S] cluster coordinated with 3 cysteines and an exchangeable S-adenosyl-L-methionine.</text>
</comment>
<keyword evidence="1 9" id="KW-0004">4Fe-4S</keyword>
<dbReference type="PANTHER" id="PTHR13930:SF0">
    <property type="entry name" value="S-ADENOSYL-L-METHIONINE-DEPENDENT TRNA 4-DEMETHYLWYOSINE SYNTHASE TYW1-RELATED"/>
    <property type="match status" value="1"/>
</dbReference>
<sequence length="303" mass="35185">MYSEEARQRMERMGYRFVGSNLHSAVKTCLWTKKSIINEGVCYKEKFYGIKSHRCLQMSPAVPFCQQKCLFCWRNLSSTRVQWEGPWDEPSEIIDGAVEAQRNLLCGYFGNEKADKRKALEAQEPSNAAISLAGEPLLYPDMDGLLEEFHRRNFTTFLVTNGLAAENLESLSEEPTQLYISLDAPDRETYEELCRPQIQGAWELMNQSLELMPSFRCRRVLRITAVRNINMKRPELFADMIERARPDFVEIKAYMYIGYSRRRLEVDNMPLFYEVYEFAEKIAAESGMDIVDESRESRVVLLG</sequence>
<dbReference type="PROSITE" id="PS51918">
    <property type="entry name" value="RADICAL_SAM"/>
    <property type="match status" value="1"/>
</dbReference>
<dbReference type="NCBIfam" id="TIGR03972">
    <property type="entry name" value="rSAM_TYW1"/>
    <property type="match status" value="1"/>
</dbReference>
<dbReference type="RefSeq" id="WP_261599477.1">
    <property type="nucleotide sequence ID" value="NZ_CP104550.1"/>
</dbReference>
<evidence type="ECO:0000256" key="5">
    <source>
        <dbReference type="ARBA" id="ARBA00023004"/>
    </source>
</evidence>
<evidence type="ECO:0000256" key="9">
    <source>
        <dbReference type="HAMAP-Rule" id="MF_01921"/>
    </source>
</evidence>
<evidence type="ECO:0000313" key="11">
    <source>
        <dbReference type="EMBL" id="UXH31322.1"/>
    </source>
</evidence>
<dbReference type="SFLD" id="SFLDF00284">
    <property type="entry name" value="tRNA_wybutosine-synthesizing"/>
    <property type="match status" value="1"/>
</dbReference>
<feature type="binding site" evidence="9">
    <location>
        <position position="72"/>
    </location>
    <ligand>
        <name>[4Fe-4S] cluster</name>
        <dbReference type="ChEBI" id="CHEBI:49883"/>
        <label>2</label>
        <note>4Fe-4S-S-AdoMet</note>
    </ligand>
</feature>
<dbReference type="GO" id="GO:0051539">
    <property type="term" value="F:4 iron, 4 sulfur cluster binding"/>
    <property type="evidence" value="ECO:0007669"/>
    <property type="project" value="UniProtKB-UniRule"/>
</dbReference>
<evidence type="ECO:0000256" key="3">
    <source>
        <dbReference type="ARBA" id="ARBA00022694"/>
    </source>
</evidence>
<keyword evidence="4 9" id="KW-0479">Metal-binding</keyword>
<dbReference type="GO" id="GO:0102521">
    <property type="term" value="F:tRNA-4-demethylwyosine synthase activity"/>
    <property type="evidence" value="ECO:0007669"/>
    <property type="project" value="UniProtKB-EC"/>
</dbReference>
<dbReference type="InterPro" id="IPR007197">
    <property type="entry name" value="rSAM"/>
</dbReference>
<accession>A0A9E7RTQ9</accession>
<feature type="domain" description="Radical SAM core" evidence="10">
    <location>
        <begin position="48"/>
        <end position="291"/>
    </location>
</feature>
<evidence type="ECO:0000256" key="7">
    <source>
        <dbReference type="ARBA" id="ARBA00023239"/>
    </source>
</evidence>
<dbReference type="EMBL" id="CP104550">
    <property type="protein sequence ID" value="UXH31322.1"/>
    <property type="molecule type" value="Genomic_DNA"/>
</dbReference>
<dbReference type="InterPro" id="IPR058240">
    <property type="entry name" value="rSAM_sf"/>
</dbReference>
<evidence type="ECO:0000259" key="10">
    <source>
        <dbReference type="PROSITE" id="PS51918"/>
    </source>
</evidence>
<dbReference type="CDD" id="cd01335">
    <property type="entry name" value="Radical_SAM"/>
    <property type="match status" value="1"/>
</dbReference>
<dbReference type="HAMAP" id="MF_01921">
    <property type="entry name" value="TYW1_archaea"/>
    <property type="match status" value="1"/>
</dbReference>
<keyword evidence="2 9" id="KW-0949">S-adenosyl-L-methionine</keyword>
<evidence type="ECO:0000256" key="1">
    <source>
        <dbReference type="ARBA" id="ARBA00022485"/>
    </source>
</evidence>
<dbReference type="PANTHER" id="PTHR13930">
    <property type="entry name" value="S-ADENOSYL-L-METHIONINE-DEPENDENT TRNA 4-DEMETHYLWYOSINE SYNTHASE"/>
    <property type="match status" value="1"/>
</dbReference>
<feature type="binding site" evidence="9">
    <location>
        <position position="69"/>
    </location>
    <ligand>
        <name>[4Fe-4S] cluster</name>
        <dbReference type="ChEBI" id="CHEBI:49883"/>
        <label>2</label>
        <note>4Fe-4S-S-AdoMet</note>
    </ligand>
</feature>
<keyword evidence="9" id="KW-0963">Cytoplasm</keyword>
<dbReference type="AlphaFoldDB" id="A0A9E7RTQ9"/>
<dbReference type="EC" id="4.1.3.44" evidence="9"/>
<evidence type="ECO:0000256" key="2">
    <source>
        <dbReference type="ARBA" id="ARBA00022691"/>
    </source>
</evidence>
<dbReference type="InterPro" id="IPR013785">
    <property type="entry name" value="Aldolase_TIM"/>
</dbReference>
<gene>
    <name evidence="11" type="primary">twy1</name>
    <name evidence="9" type="synonym">taw1</name>
    <name evidence="11" type="ORF">N5910_07195</name>
</gene>
<proteinExistence type="inferred from homology"/>
<dbReference type="GeneID" id="75107025"/>
<evidence type="ECO:0000256" key="4">
    <source>
        <dbReference type="ARBA" id="ARBA00022723"/>
    </source>
</evidence>
<dbReference type="SFLD" id="SFLDS00029">
    <property type="entry name" value="Radical_SAM"/>
    <property type="match status" value="1"/>
</dbReference>
<dbReference type="InterPro" id="IPR034556">
    <property type="entry name" value="tRNA_wybutosine-synthase"/>
</dbReference>
<dbReference type="InterPro" id="IPR023993">
    <property type="entry name" value="TYW1_archaea"/>
</dbReference>
<protein>
    <recommendedName>
        <fullName evidence="9">S-adenosyl-L-methionine-dependent tRNA 4-demethylwyosine synthase</fullName>
        <ecNumber evidence="9">4.1.3.44</ecNumber>
    </recommendedName>
    <alternativeName>
        <fullName evidence="9">tRNA wyosine derivatives biosynthesis protein Taw1</fullName>
    </alternativeName>
</protein>
<dbReference type="SUPFAM" id="SSF102114">
    <property type="entry name" value="Radical SAM enzymes"/>
    <property type="match status" value="1"/>
</dbReference>
<dbReference type="Pfam" id="PF08608">
    <property type="entry name" value="Wyosine_form"/>
    <property type="match status" value="1"/>
</dbReference>
<dbReference type="GO" id="GO:0046872">
    <property type="term" value="F:metal ion binding"/>
    <property type="evidence" value="ECO:0007669"/>
    <property type="project" value="UniProtKB-KW"/>
</dbReference>
<evidence type="ECO:0000256" key="6">
    <source>
        <dbReference type="ARBA" id="ARBA00023014"/>
    </source>
</evidence>
<evidence type="ECO:0000256" key="8">
    <source>
        <dbReference type="ARBA" id="ARBA00049466"/>
    </source>
</evidence>
<dbReference type="GO" id="GO:0008033">
    <property type="term" value="P:tRNA processing"/>
    <property type="evidence" value="ECO:0007669"/>
    <property type="project" value="UniProtKB-UniRule"/>
</dbReference>
<keyword evidence="5 9" id="KW-0408">Iron</keyword>
<dbReference type="SFLD" id="SFLDG01071">
    <property type="entry name" value="tRNA_wybutosine-synthesizing"/>
    <property type="match status" value="1"/>
</dbReference>
<feature type="binding site" evidence="9">
    <location>
        <position position="29"/>
    </location>
    <ligand>
        <name>[4Fe-4S] cluster</name>
        <dbReference type="ChEBI" id="CHEBI:49883"/>
        <label>1</label>
    </ligand>
</feature>
<comment type="subunit">
    <text evidence="9">Monomer.</text>
</comment>
<comment type="similarity">
    <text evidence="9">Belongs to the TYW1 family.</text>
</comment>
<keyword evidence="6 9" id="KW-0411">Iron-sulfur</keyword>